<reference evidence="2" key="2">
    <citation type="submission" date="2022-06" db="UniProtKB">
        <authorList>
            <consortium name="EnsemblMetazoa"/>
        </authorList>
    </citation>
    <scope>IDENTIFICATION</scope>
    <source>
        <strain evidence="2">DF5081</strain>
    </source>
</reference>
<evidence type="ECO:0000313" key="3">
    <source>
        <dbReference type="Proteomes" id="UP000005237"/>
    </source>
</evidence>
<evidence type="ECO:0000256" key="1">
    <source>
        <dbReference type="SAM" id="MobiDB-lite"/>
    </source>
</evidence>
<reference evidence="3" key="1">
    <citation type="submission" date="2010-08" db="EMBL/GenBank/DDBJ databases">
        <authorList>
            <consortium name="Caenorhabditis japonica Sequencing Consortium"/>
            <person name="Wilson R.K."/>
        </authorList>
    </citation>
    <scope>NUCLEOTIDE SEQUENCE [LARGE SCALE GENOMIC DNA]</scope>
    <source>
        <strain evidence="3">DF5081</strain>
    </source>
</reference>
<name>A0A8R1IH91_CAEJA</name>
<dbReference type="EnsemblMetazoa" id="CJA34612b.1">
    <property type="protein sequence ID" value="CJA34612b.1"/>
    <property type="gene ID" value="WBGene00210459"/>
</dbReference>
<feature type="region of interest" description="Disordered" evidence="1">
    <location>
        <begin position="19"/>
        <end position="42"/>
    </location>
</feature>
<organism evidence="2 3">
    <name type="scientific">Caenorhabditis japonica</name>
    <dbReference type="NCBI Taxonomy" id="281687"/>
    <lineage>
        <taxon>Eukaryota</taxon>
        <taxon>Metazoa</taxon>
        <taxon>Ecdysozoa</taxon>
        <taxon>Nematoda</taxon>
        <taxon>Chromadorea</taxon>
        <taxon>Rhabditida</taxon>
        <taxon>Rhabditina</taxon>
        <taxon>Rhabditomorpha</taxon>
        <taxon>Rhabditoidea</taxon>
        <taxon>Rhabditidae</taxon>
        <taxon>Peloderinae</taxon>
        <taxon>Caenorhabditis</taxon>
    </lineage>
</organism>
<protein>
    <submittedName>
        <fullName evidence="2">Uncharacterized protein</fullName>
    </submittedName>
</protein>
<dbReference type="Proteomes" id="UP000005237">
    <property type="component" value="Unassembled WGS sequence"/>
</dbReference>
<sequence>MPAIDNCVFFFFYRRRRRRPGREEARREEEEEEEDERMGQKHKHIIKGSALHAVLDPTRPIAFSAYPHWQALNAYGDAEMQEKLFRARRA</sequence>
<evidence type="ECO:0000313" key="2">
    <source>
        <dbReference type="EnsemblMetazoa" id="CJA34612b.1"/>
    </source>
</evidence>
<dbReference type="AlphaFoldDB" id="A0A8R1IH91"/>
<keyword evidence="3" id="KW-1185">Reference proteome</keyword>
<accession>A0A8R1IH91</accession>
<proteinExistence type="predicted"/>